<name>A0ABX8B9A2_9BACT</name>
<protein>
    <recommendedName>
        <fullName evidence="2 7">DNA repair protein RecO</fullName>
    </recommendedName>
    <alternativeName>
        <fullName evidence="6 7">Recombination protein O</fullName>
    </alternativeName>
</protein>
<dbReference type="SUPFAM" id="SSF57863">
    <property type="entry name" value="ArfGap/RecO-like zinc finger"/>
    <property type="match status" value="1"/>
</dbReference>
<evidence type="ECO:0000313" key="10">
    <source>
        <dbReference type="Proteomes" id="UP000676506"/>
    </source>
</evidence>
<keyword evidence="5 7" id="KW-0234">DNA repair</keyword>
<comment type="function">
    <text evidence="7">Involved in DNA repair and RecF pathway recombination.</text>
</comment>
<dbReference type="PANTHER" id="PTHR33991">
    <property type="entry name" value="DNA REPAIR PROTEIN RECO"/>
    <property type="match status" value="1"/>
</dbReference>
<dbReference type="Gene3D" id="2.40.50.140">
    <property type="entry name" value="Nucleic acid-binding proteins"/>
    <property type="match status" value="1"/>
</dbReference>
<evidence type="ECO:0000256" key="5">
    <source>
        <dbReference type="ARBA" id="ARBA00023204"/>
    </source>
</evidence>
<dbReference type="SUPFAM" id="SSF50249">
    <property type="entry name" value="Nucleic acid-binding proteins"/>
    <property type="match status" value="1"/>
</dbReference>
<evidence type="ECO:0000256" key="2">
    <source>
        <dbReference type="ARBA" id="ARBA00021310"/>
    </source>
</evidence>
<evidence type="ECO:0000313" key="9">
    <source>
        <dbReference type="EMBL" id="QUW03518.1"/>
    </source>
</evidence>
<evidence type="ECO:0000259" key="8">
    <source>
        <dbReference type="Pfam" id="PF11967"/>
    </source>
</evidence>
<dbReference type="PANTHER" id="PTHR33991:SF1">
    <property type="entry name" value="DNA REPAIR PROTEIN RECO"/>
    <property type="match status" value="1"/>
</dbReference>
<comment type="similarity">
    <text evidence="1 7">Belongs to the RecO family.</text>
</comment>
<feature type="domain" description="DNA replication/recombination mediator RecO N-terminal" evidence="8">
    <location>
        <begin position="7"/>
        <end position="82"/>
    </location>
</feature>
<accession>A0ABX8B9A2</accession>
<dbReference type="InterPro" id="IPR003717">
    <property type="entry name" value="RecO"/>
</dbReference>
<gene>
    <name evidence="7 9" type="primary">recO</name>
    <name evidence="9" type="ORF">J8C06_03505</name>
</gene>
<dbReference type="InterPro" id="IPR042242">
    <property type="entry name" value="RecO_C"/>
</dbReference>
<dbReference type="RefSeq" id="WP_211429408.1">
    <property type="nucleotide sequence ID" value="NZ_CP072648.1"/>
</dbReference>
<dbReference type="EMBL" id="CP072648">
    <property type="protein sequence ID" value="QUW03518.1"/>
    <property type="molecule type" value="Genomic_DNA"/>
</dbReference>
<evidence type="ECO:0000256" key="6">
    <source>
        <dbReference type="ARBA" id="ARBA00033409"/>
    </source>
</evidence>
<organism evidence="9 10">
    <name type="scientific">Chloracidobacterium validum</name>
    <dbReference type="NCBI Taxonomy" id="2821543"/>
    <lineage>
        <taxon>Bacteria</taxon>
        <taxon>Pseudomonadati</taxon>
        <taxon>Acidobacteriota</taxon>
        <taxon>Terriglobia</taxon>
        <taxon>Terriglobales</taxon>
        <taxon>Acidobacteriaceae</taxon>
        <taxon>Chloracidobacterium</taxon>
    </lineage>
</organism>
<dbReference type="Gene3D" id="1.20.1440.120">
    <property type="entry name" value="Recombination protein O, C-terminal domain"/>
    <property type="match status" value="1"/>
</dbReference>
<keyword evidence="4 7" id="KW-0233">DNA recombination</keyword>
<dbReference type="NCBIfam" id="TIGR00613">
    <property type="entry name" value="reco"/>
    <property type="match status" value="1"/>
</dbReference>
<evidence type="ECO:0000256" key="3">
    <source>
        <dbReference type="ARBA" id="ARBA00022763"/>
    </source>
</evidence>
<sequence>MPLAVLHTSDAFVLRTYDYGEGHKIVVLFTRLDGLIRAVAHGARSSKNKYGAALELLSEVAITYREREGRDLAQLVTCDVKRTRFSAAADPATLAMLAYWAELVSELFPPHQANDPVYRLLSVGCEAIERRLSTGLDEARQAQPALAAYVETWLLRLAGFLPSWRQCARCGAFFDAEQPARLASDGTPACRSCVSAGRDIGPLTRRAYAAIQRFGPDEFLGQAVPTHVVADVAEVNSRLMQAVVERPLKSYAVWQRLRAETLE</sequence>
<dbReference type="InterPro" id="IPR037278">
    <property type="entry name" value="ARFGAP/RecO"/>
</dbReference>
<dbReference type="Pfam" id="PF11967">
    <property type="entry name" value="RecO_N"/>
    <property type="match status" value="1"/>
</dbReference>
<dbReference type="InterPro" id="IPR012340">
    <property type="entry name" value="NA-bd_OB-fold"/>
</dbReference>
<keyword evidence="3 7" id="KW-0227">DNA damage</keyword>
<reference evidence="9 10" key="1">
    <citation type="submission" date="2021-03" db="EMBL/GenBank/DDBJ databases">
        <title>Genomic and phenotypic characterization of Chloracidobacterium isolates provides evidence for multiple species.</title>
        <authorList>
            <person name="Saini M.K."/>
            <person name="Costas A.M.G."/>
            <person name="Tank M."/>
            <person name="Bryant D.A."/>
        </authorList>
    </citation>
    <scope>NUCLEOTIDE SEQUENCE [LARGE SCALE GENOMIC DNA]</scope>
    <source>
        <strain evidence="9 10">BV2-C</strain>
    </source>
</reference>
<dbReference type="InterPro" id="IPR022572">
    <property type="entry name" value="DNA_rep/recomb_RecO_N"/>
</dbReference>
<evidence type="ECO:0000256" key="7">
    <source>
        <dbReference type="HAMAP-Rule" id="MF_00201"/>
    </source>
</evidence>
<proteinExistence type="inferred from homology"/>
<dbReference type="Pfam" id="PF02565">
    <property type="entry name" value="RecO_C"/>
    <property type="match status" value="1"/>
</dbReference>
<dbReference type="Proteomes" id="UP000676506">
    <property type="component" value="Chromosome 1"/>
</dbReference>
<evidence type="ECO:0000256" key="4">
    <source>
        <dbReference type="ARBA" id="ARBA00023172"/>
    </source>
</evidence>
<evidence type="ECO:0000256" key="1">
    <source>
        <dbReference type="ARBA" id="ARBA00007452"/>
    </source>
</evidence>
<dbReference type="HAMAP" id="MF_00201">
    <property type="entry name" value="RecO"/>
    <property type="match status" value="1"/>
</dbReference>
<keyword evidence="10" id="KW-1185">Reference proteome</keyword>